<accession>A0A318U2P1</accession>
<organism evidence="3 4">
    <name type="scientific">Rhodobacter viridis</name>
    <dbReference type="NCBI Taxonomy" id="1054202"/>
    <lineage>
        <taxon>Bacteria</taxon>
        <taxon>Pseudomonadati</taxon>
        <taxon>Pseudomonadota</taxon>
        <taxon>Alphaproteobacteria</taxon>
        <taxon>Rhodobacterales</taxon>
        <taxon>Rhodobacter group</taxon>
        <taxon>Rhodobacter</taxon>
    </lineage>
</organism>
<dbReference type="InterPro" id="IPR013422">
    <property type="entry name" value="CRISPR-assoc_prot_Cas5_N"/>
</dbReference>
<dbReference type="NCBIfam" id="TIGR02593">
    <property type="entry name" value="CRISPR_cas5"/>
    <property type="match status" value="1"/>
</dbReference>
<evidence type="ECO:0000256" key="1">
    <source>
        <dbReference type="ARBA" id="ARBA00023118"/>
    </source>
</evidence>
<dbReference type="GO" id="GO:0003723">
    <property type="term" value="F:RNA binding"/>
    <property type="evidence" value="ECO:0007669"/>
    <property type="project" value="UniProtKB-UniRule"/>
</dbReference>
<dbReference type="Gene3D" id="3.30.70.2660">
    <property type="match status" value="1"/>
</dbReference>
<comment type="function">
    <text evidence="2">CRISPR (clustered regularly interspaced short palindromic repeat) is an adaptive immune system that provides protection against mobile genetic elements (viruses, transposable elements and conjugative plasmids). CRISPR clusters contain spacers, sequences complementary to antecedent mobile elements, and target invading nucleic acids. CRISPR clusters are transcribed and processed into CRISPR RNA (crRNA).</text>
</comment>
<protein>
    <recommendedName>
        <fullName evidence="2">pre-crRNA processing endonuclease</fullName>
        <ecNumber evidence="2">3.1.-.-</ecNumber>
    </recommendedName>
</protein>
<dbReference type="PIRSF" id="PIRSF029950">
    <property type="entry name" value="Cas_CT1134"/>
    <property type="match status" value="1"/>
</dbReference>
<proteinExistence type="inferred from homology"/>
<dbReference type="GO" id="GO:0051607">
    <property type="term" value="P:defense response to virus"/>
    <property type="evidence" value="ECO:0007669"/>
    <property type="project" value="UniProtKB-UniRule"/>
</dbReference>
<keyword evidence="1 2" id="KW-0051">Antiviral defense</keyword>
<evidence type="ECO:0000256" key="2">
    <source>
        <dbReference type="PIRNR" id="PIRNR029950"/>
    </source>
</evidence>
<dbReference type="EMBL" id="QJTK01000008">
    <property type="protein sequence ID" value="PYF09569.1"/>
    <property type="molecule type" value="Genomic_DNA"/>
</dbReference>
<evidence type="ECO:0000313" key="3">
    <source>
        <dbReference type="EMBL" id="PYF09569.1"/>
    </source>
</evidence>
<comment type="caution">
    <text evidence="3">The sequence shown here is derived from an EMBL/GenBank/DDBJ whole genome shotgun (WGS) entry which is preliminary data.</text>
</comment>
<dbReference type="GO" id="GO:0016787">
    <property type="term" value="F:hydrolase activity"/>
    <property type="evidence" value="ECO:0007669"/>
    <property type="project" value="UniProtKB-KW"/>
</dbReference>
<dbReference type="InterPro" id="IPR021124">
    <property type="entry name" value="CRISPR-assoc_prot_Cas5"/>
</dbReference>
<dbReference type="GO" id="GO:0043571">
    <property type="term" value="P:maintenance of CRISPR repeat elements"/>
    <property type="evidence" value="ECO:0007669"/>
    <property type="project" value="UniProtKB-UniRule"/>
</dbReference>
<dbReference type="CDD" id="cd09752">
    <property type="entry name" value="Cas5_I-C"/>
    <property type="match status" value="1"/>
</dbReference>
<dbReference type="InterPro" id="IPR010155">
    <property type="entry name" value="CRISPR-assoc_prot_Cas5d"/>
</dbReference>
<dbReference type="Pfam" id="PF09704">
    <property type="entry name" value="Cas_Cas5d"/>
    <property type="match status" value="1"/>
</dbReference>
<name>A0A318U2P1_9RHOB</name>
<reference evidence="3 4" key="1">
    <citation type="submission" date="2018-06" db="EMBL/GenBank/DDBJ databases">
        <title>Genomic Encyclopedia of Type Strains, Phase III (KMG-III): the genomes of soil and plant-associated and newly described type strains.</title>
        <authorList>
            <person name="Whitman W."/>
        </authorList>
    </citation>
    <scope>NUCLEOTIDE SEQUENCE [LARGE SCALE GENOMIC DNA]</scope>
    <source>
        <strain evidence="3 4">JA737</strain>
    </source>
</reference>
<dbReference type="GO" id="GO:0004519">
    <property type="term" value="F:endonuclease activity"/>
    <property type="evidence" value="ECO:0007669"/>
    <property type="project" value="UniProtKB-UniRule"/>
</dbReference>
<comment type="similarity">
    <text evidence="2">Belongs to the CRISPR-associated protein Cas5 family. Subtype I-C/Dvulg subfamily.</text>
</comment>
<dbReference type="OrthoDB" id="5621871at2"/>
<evidence type="ECO:0000313" key="4">
    <source>
        <dbReference type="Proteomes" id="UP000247727"/>
    </source>
</evidence>
<gene>
    <name evidence="3" type="ORF">C8J30_108147</name>
</gene>
<dbReference type="NCBIfam" id="TIGR01876">
    <property type="entry name" value="cas_Cas5d"/>
    <property type="match status" value="1"/>
</dbReference>
<keyword evidence="2" id="KW-0378">Hydrolase</keyword>
<keyword evidence="2" id="KW-0255">Endonuclease</keyword>
<sequence>MAYGIRLHVWGRNGLFTRPELKVERVTYDVMTPSAARGILEAIHWKPAISWVIDRIHVLEPIRFQQIRRNEVGHKAPAGTIKQAMNRGDLGGVQLLADEDRQQRASTVLVAPAYVIEAHFTLTAKAGAEDSEGKHLDIFNRRAERGQCFHQPCLGTREFAAHFALIAPGAALPPRASQAETADLGFGTPRDLGLMLWDIDHTAPGRPSMFFRARLVDGVMAVPAPGSAEVLR</sequence>
<dbReference type="AlphaFoldDB" id="A0A318U2P1"/>
<keyword evidence="2" id="KW-0694">RNA-binding</keyword>
<dbReference type="RefSeq" id="WP_110806043.1">
    <property type="nucleotide sequence ID" value="NZ_QJTK01000008.1"/>
</dbReference>
<keyword evidence="2" id="KW-0540">Nuclease</keyword>
<keyword evidence="4" id="KW-1185">Reference proteome</keyword>
<dbReference type="EC" id="3.1.-.-" evidence="2"/>
<dbReference type="Proteomes" id="UP000247727">
    <property type="component" value="Unassembled WGS sequence"/>
</dbReference>